<gene>
    <name evidence="1" type="ORF">MKS88_000685</name>
</gene>
<evidence type="ECO:0000313" key="2">
    <source>
        <dbReference type="Proteomes" id="UP001056978"/>
    </source>
</evidence>
<evidence type="ECO:0000313" key="1">
    <source>
        <dbReference type="EMBL" id="KAI4840919.1"/>
    </source>
</evidence>
<proteinExistence type="predicted"/>
<protein>
    <submittedName>
        <fullName evidence="1">Uncharacterized protein</fullName>
    </submittedName>
</protein>
<organism evidence="1 2">
    <name type="scientific">Plasmodium brasilianum</name>
    <dbReference type="NCBI Taxonomy" id="5824"/>
    <lineage>
        <taxon>Eukaryota</taxon>
        <taxon>Sar</taxon>
        <taxon>Alveolata</taxon>
        <taxon>Apicomplexa</taxon>
        <taxon>Aconoidasida</taxon>
        <taxon>Haemosporida</taxon>
        <taxon>Plasmodiidae</taxon>
        <taxon>Plasmodium</taxon>
        <taxon>Plasmodium (Plasmodium)</taxon>
    </lineage>
</organism>
<comment type="caution">
    <text evidence="1">The sequence shown here is derived from an EMBL/GenBank/DDBJ whole genome shotgun (WGS) entry which is preliminary data.</text>
</comment>
<accession>A0ACB9YGK4</accession>
<dbReference type="EMBL" id="CM043770">
    <property type="protein sequence ID" value="KAI4840919.1"/>
    <property type="molecule type" value="Genomic_DNA"/>
</dbReference>
<name>A0ACB9YGK4_PLABR</name>
<keyword evidence="2" id="KW-1185">Reference proteome</keyword>
<sequence>MNVLKLYFLFMKGCKIKSKLAKICSQIVNLAYSINIKVIKNPLFINTTYNDNITGWNNTKSKNEKKKKKKSLVRKSSTKQSNIIYKLVKEDKDPFKKYMIDDMYYGRILSINKKKIKLDILCDRKAYLNTSEYFSVQDFNKYIFTLLQVHNIIKVKIKRIEKIHQKITVCIKKYSYQQILSSFKNDHHLIKSKILDIRENYLLLYLAPKIHAKLMLHGKEDLSNYKIGNDISVKVDYFDGDNNELYVKIQ</sequence>
<dbReference type="Proteomes" id="UP001056978">
    <property type="component" value="Chromosome 2"/>
</dbReference>
<reference evidence="1" key="1">
    <citation type="submission" date="2022-06" db="EMBL/GenBank/DDBJ databases">
        <title>The First Complete Genome of the Simian Malaria Parasite Plasmodium brasilianum.</title>
        <authorList>
            <person name="Bajic M."/>
            <person name="Ravishankar S."/>
        </authorList>
    </citation>
    <scope>NUCLEOTIDE SEQUENCE</scope>
    <source>
        <strain evidence="1">Bolivian I</strain>
    </source>
</reference>